<organism evidence="12 13">
    <name type="scientific">Ogataea philodendri</name>
    <dbReference type="NCBI Taxonomy" id="1378263"/>
    <lineage>
        <taxon>Eukaryota</taxon>
        <taxon>Fungi</taxon>
        <taxon>Dikarya</taxon>
        <taxon>Ascomycota</taxon>
        <taxon>Saccharomycotina</taxon>
        <taxon>Pichiomycetes</taxon>
        <taxon>Pichiales</taxon>
        <taxon>Pichiaceae</taxon>
        <taxon>Ogataea</taxon>
    </lineage>
</organism>
<accession>A0A9P8NXV9</accession>
<keyword evidence="5" id="KW-0496">Mitochondrion</keyword>
<evidence type="ECO:0000256" key="3">
    <source>
        <dbReference type="ARBA" id="ARBA00022823"/>
    </source>
</evidence>
<feature type="compositionally biased region" description="Polar residues" evidence="9">
    <location>
        <begin position="164"/>
        <end position="173"/>
    </location>
</feature>
<dbReference type="FunFam" id="2.40.50.100:FF:000010">
    <property type="entry name" value="Acetyltransferase component of pyruvate dehydrogenase complex"/>
    <property type="match status" value="1"/>
</dbReference>
<evidence type="ECO:0000256" key="9">
    <source>
        <dbReference type="SAM" id="MobiDB-lite"/>
    </source>
</evidence>
<dbReference type="PROSITE" id="PS51826">
    <property type="entry name" value="PSBD"/>
    <property type="match status" value="1"/>
</dbReference>
<evidence type="ECO:0000256" key="1">
    <source>
        <dbReference type="ARBA" id="ARBA00004305"/>
    </source>
</evidence>
<keyword evidence="3" id="KW-0450">Lipoyl</keyword>
<dbReference type="GO" id="GO:0016788">
    <property type="term" value="F:hydrolase activity, acting on ester bonds"/>
    <property type="evidence" value="ECO:0007669"/>
    <property type="project" value="InterPro"/>
</dbReference>
<dbReference type="GO" id="GO:0045333">
    <property type="term" value="P:cellular respiration"/>
    <property type="evidence" value="ECO:0007669"/>
    <property type="project" value="UniProtKB-ARBA"/>
</dbReference>
<dbReference type="CDD" id="cd06849">
    <property type="entry name" value="lipoyl_domain"/>
    <property type="match status" value="1"/>
</dbReference>
<comment type="caution">
    <text evidence="12">The sequence shown here is derived from an EMBL/GenBank/DDBJ whole genome shotgun (WGS) entry which is preliminary data.</text>
</comment>
<dbReference type="Gene3D" id="3.20.20.140">
    <property type="entry name" value="Metal-dependent hydrolases"/>
    <property type="match status" value="1"/>
</dbReference>
<dbReference type="FunFam" id="4.10.320.10:FF:000017">
    <property type="entry name" value="Pyruvate dehydrogenase complex protein X component, mitochondrial"/>
    <property type="match status" value="1"/>
</dbReference>
<dbReference type="PROSITE" id="PS00189">
    <property type="entry name" value="LIPOYL"/>
    <property type="match status" value="1"/>
</dbReference>
<comment type="function">
    <text evidence="6">Required for anchoring dihydrolipoamide dehydrogenase (E3) to the dihydrolipoamide transacetylase (E2) core of the pyruvate dehydrogenase complexes of eukaryotes. This specific binding is essential for a functional PDH complex.</text>
</comment>
<evidence type="ECO:0000256" key="2">
    <source>
        <dbReference type="ARBA" id="ARBA00007317"/>
    </source>
</evidence>
<feature type="domain" description="Lipoyl-binding" evidence="10">
    <location>
        <begin position="43"/>
        <end position="119"/>
    </location>
</feature>
<dbReference type="AlphaFoldDB" id="A0A9P8NXV9"/>
<evidence type="ECO:0000256" key="7">
    <source>
        <dbReference type="ARBA" id="ARBA00065810"/>
    </source>
</evidence>
<dbReference type="Gene3D" id="4.10.320.10">
    <property type="entry name" value="E3-binding domain"/>
    <property type="match status" value="1"/>
</dbReference>
<evidence type="ECO:0000313" key="13">
    <source>
        <dbReference type="Proteomes" id="UP000769157"/>
    </source>
</evidence>
<dbReference type="InterPro" id="IPR053044">
    <property type="entry name" value="Metallo-hydrolase/TatD-type"/>
</dbReference>
<dbReference type="PANTHER" id="PTHR47345:SF1">
    <property type="entry name" value="CUT9-INTERACTING PROTEIN SCN1"/>
    <property type="match status" value="1"/>
</dbReference>
<dbReference type="GO" id="GO:0005759">
    <property type="term" value="C:mitochondrial matrix"/>
    <property type="evidence" value="ECO:0007669"/>
    <property type="project" value="UniProtKB-SubCell"/>
</dbReference>
<comment type="subcellular location">
    <subcellularLocation>
        <location evidence="1">Mitochondrion matrix</location>
    </subcellularLocation>
</comment>
<dbReference type="SUPFAM" id="SSF51556">
    <property type="entry name" value="Metallo-dependent hydrolases"/>
    <property type="match status" value="1"/>
</dbReference>
<dbReference type="OrthoDB" id="202158at2759"/>
<dbReference type="SUPFAM" id="SSF51230">
    <property type="entry name" value="Single hybrid motif"/>
    <property type="match status" value="1"/>
</dbReference>
<dbReference type="InterPro" id="IPR004167">
    <property type="entry name" value="PSBD"/>
</dbReference>
<name>A0A9P8NXV9_9ASCO</name>
<keyword evidence="13" id="KW-1185">Reference proteome</keyword>
<dbReference type="GeneID" id="70237470"/>
<dbReference type="Gene3D" id="2.40.50.100">
    <property type="match status" value="1"/>
</dbReference>
<feature type="domain" description="Peripheral subunit-binding (PSBD)" evidence="11">
    <location>
        <begin position="176"/>
        <end position="217"/>
    </location>
</feature>
<dbReference type="InterPro" id="IPR003016">
    <property type="entry name" value="2-oxoA_DH_lipoyl-BS"/>
</dbReference>
<dbReference type="Pfam" id="PF00364">
    <property type="entry name" value="Biotin_lipoyl"/>
    <property type="match status" value="1"/>
</dbReference>
<comment type="similarity">
    <text evidence="2">Belongs to the 2-oxoacid dehydrogenase family.</text>
</comment>
<dbReference type="InterPro" id="IPR032466">
    <property type="entry name" value="Metal_Hydrolase"/>
</dbReference>
<evidence type="ECO:0000256" key="6">
    <source>
        <dbReference type="ARBA" id="ARBA00059875"/>
    </source>
</evidence>
<dbReference type="GO" id="GO:0016746">
    <property type="term" value="F:acyltransferase activity"/>
    <property type="evidence" value="ECO:0007669"/>
    <property type="project" value="InterPro"/>
</dbReference>
<sequence>MLRGLKVIGRQVRVSRANAKGKWHYLQVSDSAAFHTTALKLKATPFGMPAMSPTMEEGGIVSWKVKEGDKFSSGDVLLEVETDKATIDVEAQDDGIVAKLLKHDGDKEIKVGTPIAFLADPEDDLATLKLPEIEAESKPEPKQTEKPAPPPEPKAQPQSKPAQSTSSATKTDPNQVLFPSVELLLHLKGISKEEALAKIPATGPKGRILKGDVLAYLGEIDASSNSKIASYIESKSHLDLSNIELRAPIAQDKKPVKTEKPKKEPVVVTYNYNVLEDITVGDVREMLQKAEQYAYRKSVSPPSDLTDPLFEDLVAPPRNAERFTISTSVDELLKRNDAETDFEDVDDLEVKLTLTDVVDAKDRAELFNEELNRLLFYVEVHLPLFNIMSTNHIDFHLVHELATQVPAVFPSYGIHPWYTHLFSTDRVVDEFGKRRHYQTVLHPAPSEILLTNLPMPIFLNDHIATIERYLQEGGAIGEIGLDKSFRVPNSGFFGPFENQGLSSSRVTISHQLTILNMFLELAEKLQRPISVHCVGCHGKLLDQIRQSITSPNLISLHSFSGSLDQIKLWKKYYPEIRFSISKVLNIEKYKPTLDKSLAVLNESNLMLETDLSLDSLFLNNTSSHLELLEETFEQLREVSPTLSLETMTATFEKCLGPQ</sequence>
<protein>
    <recommendedName>
        <fullName evidence="8">Dihydrolipoamide dehydrogenase-binding protein of pyruvate dehydrogenase complex</fullName>
    </recommendedName>
</protein>
<keyword evidence="4" id="KW-0809">Transit peptide</keyword>
<dbReference type="InterPro" id="IPR001130">
    <property type="entry name" value="TatD-like"/>
</dbReference>
<dbReference type="InterPro" id="IPR036625">
    <property type="entry name" value="E3-bd_dom_sf"/>
</dbReference>
<dbReference type="EMBL" id="JAEUBE010000378">
    <property type="protein sequence ID" value="KAH3662258.1"/>
    <property type="molecule type" value="Genomic_DNA"/>
</dbReference>
<dbReference type="Pfam" id="PF01026">
    <property type="entry name" value="TatD_DNase"/>
    <property type="match status" value="1"/>
</dbReference>
<dbReference type="Proteomes" id="UP000769157">
    <property type="component" value="Unassembled WGS sequence"/>
</dbReference>
<gene>
    <name evidence="12" type="ORF">OGAPHI_005506</name>
</gene>
<dbReference type="PANTHER" id="PTHR47345">
    <property type="entry name" value="CUT9-INTERACTING PROTEIN SCN1"/>
    <property type="match status" value="1"/>
</dbReference>
<evidence type="ECO:0000313" key="12">
    <source>
        <dbReference type="EMBL" id="KAH3662258.1"/>
    </source>
</evidence>
<evidence type="ECO:0000259" key="10">
    <source>
        <dbReference type="PROSITE" id="PS50968"/>
    </source>
</evidence>
<dbReference type="InterPro" id="IPR011053">
    <property type="entry name" value="Single_hybrid_motif"/>
</dbReference>
<dbReference type="RefSeq" id="XP_046059347.1">
    <property type="nucleotide sequence ID" value="XM_046206698.1"/>
</dbReference>
<dbReference type="Pfam" id="PF02817">
    <property type="entry name" value="E3_binding"/>
    <property type="match status" value="1"/>
</dbReference>
<evidence type="ECO:0000256" key="4">
    <source>
        <dbReference type="ARBA" id="ARBA00022946"/>
    </source>
</evidence>
<comment type="subunit">
    <text evidence="7">Eukaryotic pyruvate dehydrogenase (PDH) complexes are organized as a core consisting of the oligomeric dihydrolipoamide acetyl-transferase (E2), around which are arranged multiple copies of pyruvate dehydrogenase (E1), dihydrolipoamide dehydrogenase (E3) and protein X (E3BP) bound by non-covalent bonds.</text>
</comment>
<feature type="compositionally biased region" description="Basic and acidic residues" evidence="9">
    <location>
        <begin position="133"/>
        <end position="145"/>
    </location>
</feature>
<dbReference type="PROSITE" id="PS50968">
    <property type="entry name" value="BIOTINYL_LIPOYL"/>
    <property type="match status" value="1"/>
</dbReference>
<reference evidence="12" key="2">
    <citation type="submission" date="2021-01" db="EMBL/GenBank/DDBJ databases">
        <authorList>
            <person name="Schikora-Tamarit M.A."/>
        </authorList>
    </citation>
    <scope>NUCLEOTIDE SEQUENCE</scope>
    <source>
        <strain evidence="12">CBS6075</strain>
    </source>
</reference>
<proteinExistence type="inferred from homology"/>
<dbReference type="SUPFAM" id="SSF47005">
    <property type="entry name" value="Peripheral subunit-binding domain of 2-oxo acid dehydrogenase complex"/>
    <property type="match status" value="1"/>
</dbReference>
<evidence type="ECO:0000256" key="5">
    <source>
        <dbReference type="ARBA" id="ARBA00023128"/>
    </source>
</evidence>
<reference evidence="12" key="1">
    <citation type="journal article" date="2021" name="Open Biol.">
        <title>Shared evolutionary footprints suggest mitochondrial oxidative damage underlies multiple complex I losses in fungi.</title>
        <authorList>
            <person name="Schikora-Tamarit M.A."/>
            <person name="Marcet-Houben M."/>
            <person name="Nosek J."/>
            <person name="Gabaldon T."/>
        </authorList>
    </citation>
    <scope>NUCLEOTIDE SEQUENCE</scope>
    <source>
        <strain evidence="12">CBS6075</strain>
    </source>
</reference>
<evidence type="ECO:0000259" key="11">
    <source>
        <dbReference type="PROSITE" id="PS51826"/>
    </source>
</evidence>
<dbReference type="InterPro" id="IPR000089">
    <property type="entry name" value="Biotin_lipoyl"/>
</dbReference>
<feature type="region of interest" description="Disordered" evidence="9">
    <location>
        <begin position="133"/>
        <end position="173"/>
    </location>
</feature>
<evidence type="ECO:0000256" key="8">
    <source>
        <dbReference type="ARBA" id="ARBA00083110"/>
    </source>
</evidence>